<organism evidence="2 3">
    <name type="scientific">Clostridium perfringens</name>
    <dbReference type="NCBI Taxonomy" id="1502"/>
    <lineage>
        <taxon>Bacteria</taxon>
        <taxon>Bacillati</taxon>
        <taxon>Bacillota</taxon>
        <taxon>Clostridia</taxon>
        <taxon>Eubacteriales</taxon>
        <taxon>Clostridiaceae</taxon>
        <taxon>Clostridium</taxon>
    </lineage>
</organism>
<accession>A0AAW9KCA7</accession>
<dbReference type="Proteomes" id="UP001288944">
    <property type="component" value="Unassembled WGS sequence"/>
</dbReference>
<dbReference type="RefSeq" id="WP_115651061.1">
    <property type="nucleotide sequence ID" value="NZ_CP075977.1"/>
</dbReference>
<sequence>MDKFKKFLKNSNKIEKIFVIIVPLIILLGVSDIVKYNHQTDNVTTNQKQELLANDVNNTEVNNVDKDNNDEKDNDVKSENEEVDSEKDTSNKTKEDIINEDNSDEKDTSINSTSENVKAEENRPNKQETIYFNKSIKGRGSSDEGRTEPNYTGLYGYAVVYYGTDVRKLSLNSPWIIPTYKKIDYDHYEVNGELPHKTVVKVISQNLTHEGYGRYDGYLTVTIPENGDEEYLIDVSNFITNDYWDFPSVKDSASWGYSIAEYHQNSDKLPVYVDNDIANVKDGAKVIIKGKTGTYGSGRVDDDLRQVEAYYFNENREESTVFFNEYDLKIVY</sequence>
<proteinExistence type="predicted"/>
<name>A0AAW9KCA7_CLOPF</name>
<feature type="region of interest" description="Disordered" evidence="1">
    <location>
        <begin position="57"/>
        <end position="150"/>
    </location>
</feature>
<feature type="compositionally biased region" description="Basic and acidic residues" evidence="1">
    <location>
        <begin position="117"/>
        <end position="126"/>
    </location>
</feature>
<evidence type="ECO:0000256" key="1">
    <source>
        <dbReference type="SAM" id="MobiDB-lite"/>
    </source>
</evidence>
<gene>
    <name evidence="2" type="ORF">GNF83_06455</name>
</gene>
<dbReference type="EMBL" id="WNUR01000011">
    <property type="protein sequence ID" value="MDZ7540893.1"/>
    <property type="molecule type" value="Genomic_DNA"/>
</dbReference>
<reference evidence="2" key="1">
    <citation type="submission" date="2019-11" db="EMBL/GenBank/DDBJ databases">
        <title>Characterization of Clostridium perfringens isolates from swine manure treated agricultural soils.</title>
        <authorList>
            <person name="Wushke S.T."/>
        </authorList>
    </citation>
    <scope>NUCLEOTIDE SEQUENCE</scope>
    <source>
        <strain evidence="2">X62</strain>
    </source>
</reference>
<evidence type="ECO:0000313" key="2">
    <source>
        <dbReference type="EMBL" id="MDZ7540893.1"/>
    </source>
</evidence>
<comment type="caution">
    <text evidence="2">The sequence shown here is derived from an EMBL/GenBank/DDBJ whole genome shotgun (WGS) entry which is preliminary data.</text>
</comment>
<dbReference type="AlphaFoldDB" id="A0AAW9KCA7"/>
<protein>
    <submittedName>
        <fullName evidence="2">Uncharacterized protein</fullName>
    </submittedName>
</protein>
<evidence type="ECO:0000313" key="3">
    <source>
        <dbReference type="Proteomes" id="UP001288944"/>
    </source>
</evidence>
<feature type="compositionally biased region" description="Basic and acidic residues" evidence="1">
    <location>
        <begin position="63"/>
        <end position="97"/>
    </location>
</feature>